<dbReference type="PROSITE" id="PS50082">
    <property type="entry name" value="WD_REPEATS_2"/>
    <property type="match status" value="2"/>
</dbReference>
<evidence type="ECO:0000256" key="3">
    <source>
        <dbReference type="ARBA" id="ARBA00022737"/>
    </source>
</evidence>
<protein>
    <submittedName>
        <fullName evidence="6">WD40 repeat-like protein</fullName>
    </submittedName>
</protein>
<evidence type="ECO:0000256" key="4">
    <source>
        <dbReference type="PROSITE-ProRule" id="PRU00221"/>
    </source>
</evidence>
<dbReference type="InParanoid" id="A0A165J448"/>
<accession>A0A165J448</accession>
<dbReference type="PANTHER" id="PTHR10971">
    <property type="entry name" value="MRNA EXPORT FACTOR AND BUB3"/>
    <property type="match status" value="1"/>
</dbReference>
<keyword evidence="3" id="KW-0677">Repeat</keyword>
<keyword evidence="2 4" id="KW-0853">WD repeat</keyword>
<feature type="region of interest" description="Disordered" evidence="5">
    <location>
        <begin position="1"/>
        <end position="37"/>
    </location>
</feature>
<dbReference type="SUPFAM" id="SSF50978">
    <property type="entry name" value="WD40 repeat-like"/>
    <property type="match status" value="1"/>
</dbReference>
<gene>
    <name evidence="6" type="ORF">L228DRAFT_280926</name>
</gene>
<dbReference type="InterPro" id="IPR036322">
    <property type="entry name" value="WD40_repeat_dom_sf"/>
</dbReference>
<dbReference type="GO" id="GO:0005829">
    <property type="term" value="C:cytosol"/>
    <property type="evidence" value="ECO:0007669"/>
    <property type="project" value="EnsemblFungi"/>
</dbReference>
<dbReference type="Gene3D" id="2.130.10.10">
    <property type="entry name" value="YVTN repeat-like/Quinoprotein amine dehydrogenase"/>
    <property type="match status" value="1"/>
</dbReference>
<sequence length="362" mass="39401">MSGLFGAAATSAAASNPTQGDLSKDVALNNPPEDSISELSFSPQTEHLAVASWDKKVRIYEISPTGQSEGKALFEHEAPVLSCCWSKDGGKVVGAGADKAARLLDLASGSTSPQQVAAHEQPIRTVRFIEAPGSGSPMLVTGSWDKTVKYWDLRQSNPVATLQCQERVYTMDVKDRLLVIGTADRYINVVNLNDPTKFYKTMQSPLKWQTRVVSCFNDATGFAVGSIEGRCAIQYVEDKDSNSNFSFKCHRQTPAGQTSTTNVYSVNSINFHPVHGTFSTSGSDGTFHFWDKDAKHRLKGYPEVGGTISATAFNRTGSIFAYAVSYDWSKGYAFNTPNSPNKIMLHSVNGDECKPRAGTKKR</sequence>
<dbReference type="InterPro" id="IPR015943">
    <property type="entry name" value="WD40/YVTN_repeat-like_dom_sf"/>
</dbReference>
<dbReference type="Proteomes" id="UP000076632">
    <property type="component" value="Unassembled WGS sequence"/>
</dbReference>
<dbReference type="PRINTS" id="PR00320">
    <property type="entry name" value="GPROTEINBRPT"/>
</dbReference>
<dbReference type="OMA" id="EAMDQSI"/>
<dbReference type="STRING" id="1328760.A0A165J448"/>
<evidence type="ECO:0000256" key="1">
    <source>
        <dbReference type="ARBA" id="ARBA00007830"/>
    </source>
</evidence>
<dbReference type="SMART" id="SM00320">
    <property type="entry name" value="WD40"/>
    <property type="match status" value="5"/>
</dbReference>
<name>A0A165J448_XYLHT</name>
<dbReference type="GO" id="GO:0034399">
    <property type="term" value="C:nuclear periphery"/>
    <property type="evidence" value="ECO:0007669"/>
    <property type="project" value="EnsemblFungi"/>
</dbReference>
<organism evidence="6 7">
    <name type="scientific">Xylona heveae (strain CBS 132557 / TC161)</name>
    <dbReference type="NCBI Taxonomy" id="1328760"/>
    <lineage>
        <taxon>Eukaryota</taxon>
        <taxon>Fungi</taxon>
        <taxon>Dikarya</taxon>
        <taxon>Ascomycota</taxon>
        <taxon>Pezizomycotina</taxon>
        <taxon>Xylonomycetes</taxon>
        <taxon>Xylonales</taxon>
        <taxon>Xylonaceae</taxon>
        <taxon>Xylona</taxon>
    </lineage>
</organism>
<dbReference type="EMBL" id="KV407455">
    <property type="protein sequence ID" value="KZF25703.1"/>
    <property type="molecule type" value="Genomic_DNA"/>
</dbReference>
<dbReference type="PROSITE" id="PS50294">
    <property type="entry name" value="WD_REPEATS_REGION"/>
    <property type="match status" value="1"/>
</dbReference>
<dbReference type="InterPro" id="IPR001680">
    <property type="entry name" value="WD40_rpt"/>
</dbReference>
<evidence type="ECO:0000256" key="2">
    <source>
        <dbReference type="ARBA" id="ARBA00022574"/>
    </source>
</evidence>
<feature type="repeat" description="WD" evidence="4">
    <location>
        <begin position="116"/>
        <end position="161"/>
    </location>
</feature>
<dbReference type="FunFam" id="2.130.10.10:FF:000190">
    <property type="entry name" value="Nuclear pore complex subunit"/>
    <property type="match status" value="1"/>
</dbReference>
<evidence type="ECO:0000313" key="7">
    <source>
        <dbReference type="Proteomes" id="UP000076632"/>
    </source>
</evidence>
<evidence type="ECO:0000313" key="6">
    <source>
        <dbReference type="EMBL" id="KZF25703.1"/>
    </source>
</evidence>
<proteinExistence type="inferred from homology"/>
<keyword evidence="7" id="KW-1185">Reference proteome</keyword>
<reference evidence="6 7" key="1">
    <citation type="journal article" date="2016" name="Fungal Biol.">
        <title>The genome of Xylona heveae provides a window into fungal endophytism.</title>
        <authorList>
            <person name="Gazis R."/>
            <person name="Kuo A."/>
            <person name="Riley R."/>
            <person name="LaButti K."/>
            <person name="Lipzen A."/>
            <person name="Lin J."/>
            <person name="Amirebrahimi M."/>
            <person name="Hesse C.N."/>
            <person name="Spatafora J.W."/>
            <person name="Henrissat B."/>
            <person name="Hainaut M."/>
            <person name="Grigoriev I.V."/>
            <person name="Hibbett D.S."/>
        </authorList>
    </citation>
    <scope>NUCLEOTIDE SEQUENCE [LARGE SCALE GENOMIC DNA]</scope>
    <source>
        <strain evidence="6 7">TC161</strain>
    </source>
</reference>
<dbReference type="RefSeq" id="XP_018191258.1">
    <property type="nucleotide sequence ID" value="XM_018335843.1"/>
</dbReference>
<comment type="similarity">
    <text evidence="1">Belongs to the WD repeat rae1 family.</text>
</comment>
<dbReference type="GeneID" id="28900980"/>
<dbReference type="GO" id="GO:0016973">
    <property type="term" value="P:poly(A)+ mRNA export from nucleus"/>
    <property type="evidence" value="ECO:0007669"/>
    <property type="project" value="EnsemblFungi"/>
</dbReference>
<dbReference type="FunCoup" id="A0A165J448">
    <property type="interactions" value="1220"/>
</dbReference>
<dbReference type="Pfam" id="PF00400">
    <property type="entry name" value="WD40"/>
    <property type="match status" value="4"/>
</dbReference>
<dbReference type="OrthoDB" id="256303at2759"/>
<feature type="repeat" description="WD" evidence="4">
    <location>
        <begin position="259"/>
        <end position="291"/>
    </location>
</feature>
<dbReference type="AlphaFoldDB" id="A0A165J448"/>
<evidence type="ECO:0000256" key="5">
    <source>
        <dbReference type="SAM" id="MobiDB-lite"/>
    </source>
</evidence>
<dbReference type="InterPro" id="IPR020472">
    <property type="entry name" value="WD40_PAC1"/>
</dbReference>